<dbReference type="EMBL" id="CP001700">
    <property type="protein sequence ID" value="ACU71714.1"/>
    <property type="molecule type" value="Genomic_DNA"/>
</dbReference>
<keyword evidence="3" id="KW-1185">Reference proteome</keyword>
<feature type="region of interest" description="Disordered" evidence="1">
    <location>
        <begin position="1"/>
        <end position="22"/>
    </location>
</feature>
<protein>
    <submittedName>
        <fullName evidence="2">Uncharacterized protein</fullName>
    </submittedName>
</protein>
<accession>C7Q139</accession>
<dbReference type="InParanoid" id="C7Q139"/>
<evidence type="ECO:0000313" key="3">
    <source>
        <dbReference type="Proteomes" id="UP000000851"/>
    </source>
</evidence>
<dbReference type="Pfam" id="PF14085">
    <property type="entry name" value="DUF4265"/>
    <property type="match status" value="1"/>
</dbReference>
<dbReference type="KEGG" id="cai:Caci_2801"/>
<dbReference type="InterPro" id="IPR025361">
    <property type="entry name" value="DUF4265"/>
</dbReference>
<dbReference type="Proteomes" id="UP000000851">
    <property type="component" value="Chromosome"/>
</dbReference>
<organism evidence="2 3">
    <name type="scientific">Catenulispora acidiphila (strain DSM 44928 / JCM 14897 / NBRC 102108 / NRRL B-24433 / ID139908)</name>
    <dbReference type="NCBI Taxonomy" id="479433"/>
    <lineage>
        <taxon>Bacteria</taxon>
        <taxon>Bacillati</taxon>
        <taxon>Actinomycetota</taxon>
        <taxon>Actinomycetes</taxon>
        <taxon>Catenulisporales</taxon>
        <taxon>Catenulisporaceae</taxon>
        <taxon>Catenulispora</taxon>
    </lineage>
</organism>
<dbReference type="AlphaFoldDB" id="C7Q139"/>
<name>C7Q139_CATAD</name>
<reference evidence="2 3" key="1">
    <citation type="journal article" date="2009" name="Stand. Genomic Sci.">
        <title>Complete genome sequence of Catenulispora acidiphila type strain (ID 139908).</title>
        <authorList>
            <person name="Copeland A."/>
            <person name="Lapidus A."/>
            <person name="Glavina Del Rio T."/>
            <person name="Nolan M."/>
            <person name="Lucas S."/>
            <person name="Chen F."/>
            <person name="Tice H."/>
            <person name="Cheng J.F."/>
            <person name="Bruce D."/>
            <person name="Goodwin L."/>
            <person name="Pitluck S."/>
            <person name="Mikhailova N."/>
            <person name="Pati A."/>
            <person name="Ivanova N."/>
            <person name="Mavromatis K."/>
            <person name="Chen A."/>
            <person name="Palaniappan K."/>
            <person name="Chain P."/>
            <person name="Land M."/>
            <person name="Hauser L."/>
            <person name="Chang Y.J."/>
            <person name="Jeffries C.D."/>
            <person name="Chertkov O."/>
            <person name="Brettin T."/>
            <person name="Detter J.C."/>
            <person name="Han C."/>
            <person name="Ali Z."/>
            <person name="Tindall B.J."/>
            <person name="Goker M."/>
            <person name="Bristow J."/>
            <person name="Eisen J.A."/>
            <person name="Markowitz V."/>
            <person name="Hugenholtz P."/>
            <person name="Kyrpides N.C."/>
            <person name="Klenk H.P."/>
        </authorList>
    </citation>
    <scope>NUCLEOTIDE SEQUENCE [LARGE SCALE GENOMIC DNA]</scope>
    <source>
        <strain evidence="3">DSM 44928 / JCM 14897 / NBRC 102108 / NRRL B-24433 / ID139908</strain>
    </source>
</reference>
<proteinExistence type="predicted"/>
<evidence type="ECO:0000256" key="1">
    <source>
        <dbReference type="SAM" id="MobiDB-lite"/>
    </source>
</evidence>
<dbReference type="HOGENOM" id="CLU_784571_0_0_11"/>
<evidence type="ECO:0000313" key="2">
    <source>
        <dbReference type="EMBL" id="ACU71714.1"/>
    </source>
</evidence>
<sequence>MIRRGRRREEAAADEEPFDVPGLAETPWHELRAVAPGVSAAPVPALIRQFVQGPDHAGAARRLEELYRNDHGGLLAEFVHPLVPVLLEIARRGDRAVRGRALEMLADFTHGSPMHAPPGQTQVDDVADEMRLRAELRSGIDLYYEAVGDHGHTVPALELAFFVEGHSARLEEVMAGLAEGDQAVRQTVAWIQNTPSRVDEPLVVGATTTFVEGGEALPVRFGVTTDGQPRVETLMVLSLGGDAYELVASPLYVRGLTRGDRFTVDSSGGVSGVTHTAGGVTIQVQDYTGVSQYLIDRLRVMAGKHGGDVDAHDEVMAALWIPDRTAVPAVRAELERMRQGGFEAWWLADLAGS</sequence>
<gene>
    <name evidence="2" type="ordered locus">Caci_2801</name>
</gene>